<dbReference type="InterPro" id="IPR000086">
    <property type="entry name" value="NUDIX_hydrolase_dom"/>
</dbReference>
<dbReference type="OMA" id="EVDYETH"/>
<dbReference type="HOGENOM" id="CLU_037162_2_0_1"/>
<dbReference type="SUPFAM" id="SSF55811">
    <property type="entry name" value="Nudix"/>
    <property type="match status" value="1"/>
</dbReference>
<dbReference type="InterPro" id="IPR015797">
    <property type="entry name" value="NUDIX_hydrolase-like_dom_sf"/>
</dbReference>
<gene>
    <name evidence="4" type="ORF">DICSQDRAFT_107862</name>
</gene>
<dbReference type="InterPro" id="IPR051325">
    <property type="entry name" value="Nudix_hydrolase_domain"/>
</dbReference>
<evidence type="ECO:0000313" key="5">
    <source>
        <dbReference type="Proteomes" id="UP000053319"/>
    </source>
</evidence>
<feature type="compositionally biased region" description="Polar residues" evidence="2">
    <location>
        <begin position="19"/>
        <end position="36"/>
    </location>
</feature>
<dbReference type="CDD" id="cd02883">
    <property type="entry name" value="NUDIX_Hydrolase"/>
    <property type="match status" value="1"/>
</dbReference>
<dbReference type="Pfam" id="PF00293">
    <property type="entry name" value="NUDIX"/>
    <property type="match status" value="1"/>
</dbReference>
<dbReference type="OrthoDB" id="276276at2759"/>
<name>R7SWT5_DICSQ</name>
<feature type="region of interest" description="Disordered" evidence="2">
    <location>
        <begin position="299"/>
        <end position="327"/>
    </location>
</feature>
<evidence type="ECO:0000259" key="3">
    <source>
        <dbReference type="PROSITE" id="PS51462"/>
    </source>
</evidence>
<proteinExistence type="predicted"/>
<accession>R7SWT5</accession>
<protein>
    <recommendedName>
        <fullName evidence="3">Nudix hydrolase domain-containing protein</fullName>
    </recommendedName>
</protein>
<dbReference type="KEGG" id="dsq:DICSQDRAFT_107862"/>
<dbReference type="GO" id="GO:0006167">
    <property type="term" value="P:AMP biosynthetic process"/>
    <property type="evidence" value="ECO:0007669"/>
    <property type="project" value="TreeGrafter"/>
</dbReference>
<dbReference type="Proteomes" id="UP000053319">
    <property type="component" value="Unassembled WGS sequence"/>
</dbReference>
<dbReference type="GO" id="GO:0004081">
    <property type="term" value="F:bis(5'-nucleosyl)-tetraphosphatase (asymmetrical) activity"/>
    <property type="evidence" value="ECO:0007669"/>
    <property type="project" value="TreeGrafter"/>
</dbReference>
<dbReference type="PROSITE" id="PS00893">
    <property type="entry name" value="NUDIX_BOX"/>
    <property type="match status" value="1"/>
</dbReference>
<dbReference type="RefSeq" id="XP_007367114.1">
    <property type="nucleotide sequence ID" value="XM_007367052.1"/>
</dbReference>
<dbReference type="InterPro" id="IPR020084">
    <property type="entry name" value="NUDIX_hydrolase_CS"/>
</dbReference>
<dbReference type="PANTHER" id="PTHR21340">
    <property type="entry name" value="DIADENOSINE 5,5-P1,P4-TETRAPHOSPHATE PYROPHOSPHOHYDROLASE MUTT"/>
    <property type="match status" value="1"/>
</dbReference>
<keyword evidence="1" id="KW-0378">Hydrolase</keyword>
<feature type="compositionally biased region" description="Polar residues" evidence="2">
    <location>
        <begin position="46"/>
        <end position="61"/>
    </location>
</feature>
<dbReference type="AlphaFoldDB" id="R7SWT5"/>
<dbReference type="GO" id="GO:0006754">
    <property type="term" value="P:ATP biosynthetic process"/>
    <property type="evidence" value="ECO:0007669"/>
    <property type="project" value="TreeGrafter"/>
</dbReference>
<dbReference type="EMBL" id="JH719418">
    <property type="protein sequence ID" value="EJF60160.1"/>
    <property type="molecule type" value="Genomic_DNA"/>
</dbReference>
<dbReference type="Gene3D" id="3.90.79.10">
    <property type="entry name" value="Nucleoside Triphosphate Pyrophosphohydrolase"/>
    <property type="match status" value="1"/>
</dbReference>
<dbReference type="PANTHER" id="PTHR21340:SF0">
    <property type="entry name" value="BIS(5'-NUCLEOSYL)-TETRAPHOSPHATASE [ASYMMETRICAL]"/>
    <property type="match status" value="1"/>
</dbReference>
<dbReference type="GeneID" id="18833741"/>
<dbReference type="PROSITE" id="PS51462">
    <property type="entry name" value="NUDIX"/>
    <property type="match status" value="1"/>
</dbReference>
<feature type="region of interest" description="Disordered" evidence="2">
    <location>
        <begin position="1"/>
        <end position="85"/>
    </location>
</feature>
<reference evidence="4 5" key="1">
    <citation type="journal article" date="2012" name="Science">
        <title>The Paleozoic origin of enzymatic lignin decomposition reconstructed from 31 fungal genomes.</title>
        <authorList>
            <person name="Floudas D."/>
            <person name="Binder M."/>
            <person name="Riley R."/>
            <person name="Barry K."/>
            <person name="Blanchette R.A."/>
            <person name="Henrissat B."/>
            <person name="Martinez A.T."/>
            <person name="Otillar R."/>
            <person name="Spatafora J.W."/>
            <person name="Yadav J.S."/>
            <person name="Aerts A."/>
            <person name="Benoit I."/>
            <person name="Boyd A."/>
            <person name="Carlson A."/>
            <person name="Copeland A."/>
            <person name="Coutinho P.M."/>
            <person name="de Vries R.P."/>
            <person name="Ferreira P."/>
            <person name="Findley K."/>
            <person name="Foster B."/>
            <person name="Gaskell J."/>
            <person name="Glotzer D."/>
            <person name="Gorecki P."/>
            <person name="Heitman J."/>
            <person name="Hesse C."/>
            <person name="Hori C."/>
            <person name="Igarashi K."/>
            <person name="Jurgens J.A."/>
            <person name="Kallen N."/>
            <person name="Kersten P."/>
            <person name="Kohler A."/>
            <person name="Kuees U."/>
            <person name="Kumar T.K.A."/>
            <person name="Kuo A."/>
            <person name="LaButti K."/>
            <person name="Larrondo L.F."/>
            <person name="Lindquist E."/>
            <person name="Ling A."/>
            <person name="Lombard V."/>
            <person name="Lucas S."/>
            <person name="Lundell T."/>
            <person name="Martin R."/>
            <person name="McLaughlin D.J."/>
            <person name="Morgenstern I."/>
            <person name="Morin E."/>
            <person name="Murat C."/>
            <person name="Nagy L.G."/>
            <person name="Nolan M."/>
            <person name="Ohm R.A."/>
            <person name="Patyshakuliyeva A."/>
            <person name="Rokas A."/>
            <person name="Ruiz-Duenas F.J."/>
            <person name="Sabat G."/>
            <person name="Salamov A."/>
            <person name="Samejima M."/>
            <person name="Schmutz J."/>
            <person name="Slot J.C."/>
            <person name="St John F."/>
            <person name="Stenlid J."/>
            <person name="Sun H."/>
            <person name="Sun S."/>
            <person name="Syed K."/>
            <person name="Tsang A."/>
            <person name="Wiebenga A."/>
            <person name="Young D."/>
            <person name="Pisabarro A."/>
            <person name="Eastwood D.C."/>
            <person name="Martin F."/>
            <person name="Cullen D."/>
            <person name="Grigoriev I.V."/>
            <person name="Hibbett D.S."/>
        </authorList>
    </citation>
    <scope>NUCLEOTIDE SEQUENCE [LARGE SCALE GENOMIC DNA]</scope>
    <source>
        <strain evidence="4 5">LYAD-421 SS1</strain>
    </source>
</reference>
<evidence type="ECO:0000313" key="4">
    <source>
        <dbReference type="EMBL" id="EJF60160.1"/>
    </source>
</evidence>
<evidence type="ECO:0000256" key="2">
    <source>
        <dbReference type="SAM" id="MobiDB-lite"/>
    </source>
</evidence>
<sequence>MASSRWSFTRVLGGPAKTQPPSNHSTSGPSHTNGNSRGHGPRQHQRQASSATTTVQPQSRFNRPPAATAAVAEDPNHLSNDSTPAVPDSVWFASDFMLGSGMAIIQPSSGKVVILCQREKDRHGREHNYWFLPKGRKDVGESLEQTALREAYEESGYRVSLLPVVLPHNAPTPPGSIRRLDRSRILPCTEPIYISLMGYGRGGRNHQRGEYLTFWYVGQIPADATVEAGTRMADEVDYETHLVTIQEALARLQGPPAHVMHKAYELWTHTAQLQAQNEYRYYVSQLAVEHARAAVASHGARPAGADEVVSAEQAAQDAENWEDADLA</sequence>
<organism evidence="4 5">
    <name type="scientific">Dichomitus squalens (strain LYAD-421)</name>
    <name type="common">Western red white-rot fungus</name>
    <dbReference type="NCBI Taxonomy" id="732165"/>
    <lineage>
        <taxon>Eukaryota</taxon>
        <taxon>Fungi</taxon>
        <taxon>Dikarya</taxon>
        <taxon>Basidiomycota</taxon>
        <taxon>Agaricomycotina</taxon>
        <taxon>Agaricomycetes</taxon>
        <taxon>Polyporales</taxon>
        <taxon>Polyporaceae</taxon>
        <taxon>Dichomitus</taxon>
    </lineage>
</organism>
<feature type="domain" description="Nudix hydrolase" evidence="3">
    <location>
        <begin position="95"/>
        <end position="265"/>
    </location>
</feature>
<evidence type="ECO:0000256" key="1">
    <source>
        <dbReference type="ARBA" id="ARBA00022801"/>
    </source>
</evidence>